<dbReference type="GeneID" id="22912748"/>
<dbReference type="InterPro" id="IPR002125">
    <property type="entry name" value="CMP_dCMP_dom"/>
</dbReference>
<dbReference type="PROSITE" id="PS51747">
    <property type="entry name" value="CYT_DCMP_DEAMINASES_2"/>
    <property type="match status" value="1"/>
</dbReference>
<dbReference type="AlphaFoldDB" id="A0A023B6Z7"/>
<evidence type="ECO:0000313" key="4">
    <source>
        <dbReference type="Proteomes" id="UP000019763"/>
    </source>
</evidence>
<evidence type="ECO:0000259" key="2">
    <source>
        <dbReference type="PROSITE" id="PS51747"/>
    </source>
</evidence>
<dbReference type="OrthoDB" id="3180714at2759"/>
<dbReference type="RefSeq" id="XP_011130463.1">
    <property type="nucleotide sequence ID" value="XM_011132161.1"/>
</dbReference>
<accession>A0A023B6Z7</accession>
<name>A0A023B6Z7_GRENI</name>
<evidence type="ECO:0000313" key="3">
    <source>
        <dbReference type="EMBL" id="EZG66841.1"/>
    </source>
</evidence>
<dbReference type="Proteomes" id="UP000019763">
    <property type="component" value="Unassembled WGS sequence"/>
</dbReference>
<proteinExistence type="predicted"/>
<protein>
    <recommendedName>
        <fullName evidence="2">CMP/dCMP-type deaminase domain-containing protein</fullName>
    </recommendedName>
</protein>
<comment type="caution">
    <text evidence="3">The sequence shown here is derived from an EMBL/GenBank/DDBJ whole genome shotgun (WGS) entry which is preliminary data.</text>
</comment>
<sequence>MCQGAAVSRLMQLVSGHFPLSADFSHLKRGRKVEGKVQILLSQTDELSDEQKTILSELEIEPTVDAVKVPRYPPRTSEESKLQSLSIWPTIFRRGKNEWNPTPLLKSEVAEIKERAQRLLAAARTSAPVIRVHDRRVGVHDHQGGDQDQDQDQKQEGDSRIFECSKVCQLYLGEHLVAHAEREEDVVDMHLLRHSCLYALQRLGETVVDILGGGRAAKRLRGPHMAALQEVQTSQSVNGVEPDQYYASNCDAYVFGEPCVMCTMGLTHSRIKRLIIVADRSQNWRSSNGGVDTGVSVPLCKALNHHFPVYIATPDNAPTTTPPTASPTPLPATPPPTTPPTSE</sequence>
<gene>
    <name evidence="3" type="ORF">GNI_075010</name>
</gene>
<feature type="region of interest" description="Disordered" evidence="1">
    <location>
        <begin position="314"/>
        <end position="343"/>
    </location>
</feature>
<dbReference type="SUPFAM" id="SSF53927">
    <property type="entry name" value="Cytidine deaminase-like"/>
    <property type="match status" value="1"/>
</dbReference>
<evidence type="ECO:0000256" key="1">
    <source>
        <dbReference type="SAM" id="MobiDB-lite"/>
    </source>
</evidence>
<feature type="domain" description="CMP/dCMP-type deaminase" evidence="2">
    <location>
        <begin position="181"/>
        <end position="292"/>
    </location>
</feature>
<keyword evidence="4" id="KW-1185">Reference proteome</keyword>
<dbReference type="EMBL" id="AFNH02000561">
    <property type="protein sequence ID" value="EZG66841.1"/>
    <property type="molecule type" value="Genomic_DNA"/>
</dbReference>
<dbReference type="InterPro" id="IPR016193">
    <property type="entry name" value="Cytidine_deaminase-like"/>
</dbReference>
<reference evidence="3" key="1">
    <citation type="submission" date="2013-12" db="EMBL/GenBank/DDBJ databases">
        <authorList>
            <person name="Omoto C.K."/>
            <person name="Sibley D."/>
            <person name="Venepally P."/>
            <person name="Hadjithomas M."/>
            <person name="Karamycheva S."/>
            <person name="Brunk B."/>
            <person name="Roos D."/>
            <person name="Caler E."/>
            <person name="Lorenzi H."/>
        </authorList>
    </citation>
    <scope>NUCLEOTIDE SEQUENCE</scope>
</reference>
<dbReference type="VEuPathDB" id="CryptoDB:GNI_075010"/>
<feature type="compositionally biased region" description="Pro residues" evidence="1">
    <location>
        <begin position="320"/>
        <end position="343"/>
    </location>
</feature>
<dbReference type="GO" id="GO:0003824">
    <property type="term" value="F:catalytic activity"/>
    <property type="evidence" value="ECO:0007669"/>
    <property type="project" value="InterPro"/>
</dbReference>
<organism evidence="3 4">
    <name type="scientific">Gregarina niphandrodes</name>
    <name type="common">Septate eugregarine</name>
    <dbReference type="NCBI Taxonomy" id="110365"/>
    <lineage>
        <taxon>Eukaryota</taxon>
        <taxon>Sar</taxon>
        <taxon>Alveolata</taxon>
        <taxon>Apicomplexa</taxon>
        <taxon>Conoidasida</taxon>
        <taxon>Gregarinasina</taxon>
        <taxon>Eugregarinorida</taxon>
        <taxon>Gregarinidae</taxon>
        <taxon>Gregarina</taxon>
    </lineage>
</organism>
<dbReference type="Gene3D" id="3.40.140.10">
    <property type="entry name" value="Cytidine Deaminase, domain 2"/>
    <property type="match status" value="1"/>
</dbReference>